<dbReference type="Proteomes" id="UP001145145">
    <property type="component" value="Unassembled WGS sequence"/>
</dbReference>
<reference evidence="1 2" key="1">
    <citation type="journal article" date="2023" name="Int. J. Syst. Evol. Microbiol.">
        <title>Sellimonas catena sp. nov., isolated from human faeces.</title>
        <authorList>
            <person name="Hisatomi A."/>
            <person name="Ohkuma M."/>
            <person name="Sakamoto M."/>
        </authorList>
    </citation>
    <scope>NUCLEOTIDE SEQUENCE [LARGE SCALE GENOMIC DNA]</scope>
    <source>
        <strain evidence="1 2">12EGH17</strain>
    </source>
</reference>
<proteinExistence type="predicted"/>
<dbReference type="RefSeq" id="WP_087166896.1">
    <property type="nucleotide sequence ID" value="NZ_BSBO01000046.1"/>
</dbReference>
<keyword evidence="2" id="KW-1185">Reference proteome</keyword>
<dbReference type="AlphaFoldDB" id="A0A9W6C942"/>
<dbReference type="EMBL" id="BSBO01000046">
    <property type="protein sequence ID" value="GLG06072.1"/>
    <property type="molecule type" value="Genomic_DNA"/>
</dbReference>
<evidence type="ECO:0000313" key="2">
    <source>
        <dbReference type="Proteomes" id="UP001145145"/>
    </source>
</evidence>
<gene>
    <name evidence="1" type="ORF">Selli1_32460</name>
</gene>
<name>A0A9W6C942_9FIRM</name>
<evidence type="ECO:0000313" key="1">
    <source>
        <dbReference type="EMBL" id="GLG06072.1"/>
    </source>
</evidence>
<comment type="caution">
    <text evidence="1">The sequence shown here is derived from an EMBL/GenBank/DDBJ whole genome shotgun (WGS) entry which is preliminary data.</text>
</comment>
<protein>
    <submittedName>
        <fullName evidence="1">Uncharacterized protein</fullName>
    </submittedName>
</protein>
<organism evidence="1 2">
    <name type="scientific">Sellimonas catena</name>
    <dbReference type="NCBI Taxonomy" id="2994035"/>
    <lineage>
        <taxon>Bacteria</taxon>
        <taxon>Bacillati</taxon>
        <taxon>Bacillota</taxon>
        <taxon>Clostridia</taxon>
        <taxon>Lachnospirales</taxon>
        <taxon>Lachnospiraceae</taxon>
        <taxon>Sellimonas</taxon>
    </lineage>
</organism>
<sequence>MGLPQKNILINHFQAVEDYLKLDARNGKHLRFIELMKNRYIPEVQNLLEIIPESFHPTELQKFYEHTGLKILVEIYNSEYEVTMYDRKGKYPREDAVIWNKDFREQVAEHPEWLEPQEKADLLIRWIFPLEEKKENIVVHHYQFILR</sequence>
<accession>A0A9W6C942</accession>